<feature type="domain" description="DUF2229" evidence="6">
    <location>
        <begin position="657"/>
        <end position="875"/>
    </location>
</feature>
<dbReference type="PANTHER" id="PTHR32329">
    <property type="entry name" value="BIFUNCTIONAL PROTEIN [INCLUDES 2-HYDROXYACYL-COA DEHYDRATASE (N-TER) AND ITS ACTIVATOR DOMAIN (C_TERM)-RELATED"/>
    <property type="match status" value="1"/>
</dbReference>
<keyword evidence="3" id="KW-0408">Iron</keyword>
<dbReference type="SUPFAM" id="SSF53067">
    <property type="entry name" value="Actin-like ATPase domain"/>
    <property type="match status" value="2"/>
</dbReference>
<dbReference type="InterPro" id="IPR002731">
    <property type="entry name" value="ATPase_BadF"/>
</dbReference>
<gene>
    <name evidence="7" type="ORF">DPQ25_11105</name>
</gene>
<evidence type="ECO:0000256" key="2">
    <source>
        <dbReference type="ARBA" id="ARBA00022723"/>
    </source>
</evidence>
<keyword evidence="8" id="KW-1185">Reference proteome</keyword>
<dbReference type="CDD" id="cd24035">
    <property type="entry name" value="ASKHA_NBD_O66634-like_rpt2"/>
    <property type="match status" value="1"/>
</dbReference>
<reference evidence="7 8" key="1">
    <citation type="submission" date="2018-06" db="EMBL/GenBank/DDBJ databases">
        <title>Noncontiguous genome sequence of Ruminococcaceae bacterium ASD2818.</title>
        <authorList>
            <person name="Chaplin A.V."/>
            <person name="Sokolova S.R."/>
            <person name="Kochetkova T.O."/>
            <person name="Goltsov A.Y."/>
            <person name="Trofimov D.Y."/>
            <person name="Efimov B.A."/>
        </authorList>
    </citation>
    <scope>NUCLEOTIDE SEQUENCE [LARGE SCALE GENOMIC DNA]</scope>
    <source>
        <strain evidence="7 8">ASD2818</strain>
    </source>
</reference>
<dbReference type="CDD" id="cd24034">
    <property type="entry name" value="ASKHA_NBD_O66634-like_rpt1"/>
    <property type="match status" value="1"/>
</dbReference>
<dbReference type="Pfam" id="PF01869">
    <property type="entry name" value="BcrAD_BadFG"/>
    <property type="match status" value="2"/>
</dbReference>
<dbReference type="GO" id="GO:0046872">
    <property type="term" value="F:metal ion binding"/>
    <property type="evidence" value="ECO:0007669"/>
    <property type="project" value="UniProtKB-KW"/>
</dbReference>
<dbReference type="NCBIfam" id="TIGR00241">
    <property type="entry name" value="CoA_E_activ"/>
    <property type="match status" value="1"/>
</dbReference>
<dbReference type="Gene3D" id="3.30.420.40">
    <property type="match status" value="4"/>
</dbReference>
<proteinExistence type="predicted"/>
<dbReference type="AlphaFoldDB" id="A0A328U9C9"/>
<dbReference type="Pfam" id="PF09989">
    <property type="entry name" value="DUF2229"/>
    <property type="match status" value="1"/>
</dbReference>
<sequence>MKIGLDIGSTTIKCVVLDENENIVYKSYERHMSQITQKMTELLLKIKNDILGGASAQLTVSGSAGMGIAQTCHLPFVQEVYATRIATGRLLPDTDVIIELGGEDAKILFLTGGTEVRMNGSCAGGTGAFIDQMATLLNITPDEMNQLAGQYEKIYTIASRCGVFAKSDIQPLLNQGARKSDISASIFAAVANQTIAGLAQGRKISGKVLYLGGPLTFLSRLRFAFDTALQTTGICPENSLYFVALGAAYSSIEDIDLDKALENIASYGNQAAFLFIPPLFENEAEYNEFKARHAANKAPRGDISAYTGRAYLGIDAGSTTVKAVVIGENGEILDSVYRGNSGNPVPIIREYLLELFHQYPALRFAAAAVTGYGEELLRNAFELDYGIVETVAHFTAAKHFLPDVDFVIDIGGQDMKCFKIRRGAIDNIFLNEACSSGCGSFLQTFANTLGYDIAEFAEMGLFAKRPVDLGSRCTVFMNSSVKQAQKDGATTEDISAGLSVSVVKNAIYKVIRVSSAEELGRNIVVQGGTFLNDAVLRVFEKEMGVHVVRPDISGLMGAYGAALYAQSKSNGQEKSSLISLDELKDFKHEVKVTSCGLCNNHCRLTINIFGGNRRFIGGNRCEKPVTKRSGGGSELNMYAYKLDQLLSYKPVAGKRGKIGIPMGLNMYELLPFWHTFFTQLGFEVVTSGLSNRDLYIKGQATIPSDTVCFPAKLMHGHVLSLVENDIKTIFYPCMSYNFDEGLGDNHYNCPVVAYYPEVISANTAVLQKLTFIHDYVGIHRRKDFPKKMAEILSQYFQDIDEKEVKAAAKAAYGEYEAYLARIRAEGDRMIQQAESEKKPIIILSGRPYHLDPEINHGIDKLITSLGAAVISEDVVSCRVEHFPTTVLNQWTYHARLYAAAKYVGGKPNMNLVQLVSFGCGVDAITTDEVRSILEKNDKIYTQIKIDEISNLGAIKIRLRSLFAALEQ</sequence>
<keyword evidence="2" id="KW-0479">Metal-binding</keyword>
<dbReference type="GO" id="GO:0051536">
    <property type="term" value="F:iron-sulfur cluster binding"/>
    <property type="evidence" value="ECO:0007669"/>
    <property type="project" value="UniProtKB-KW"/>
</dbReference>
<evidence type="ECO:0000259" key="5">
    <source>
        <dbReference type="Pfam" id="PF01869"/>
    </source>
</evidence>
<evidence type="ECO:0000256" key="4">
    <source>
        <dbReference type="ARBA" id="ARBA00023014"/>
    </source>
</evidence>
<evidence type="ECO:0000313" key="8">
    <source>
        <dbReference type="Proteomes" id="UP000249377"/>
    </source>
</evidence>
<comment type="caution">
    <text evidence="7">The sequence shown here is derived from an EMBL/GenBank/DDBJ whole genome shotgun (WGS) entry which is preliminary data.</text>
</comment>
<organism evidence="7 8">
    <name type="scientific">Hydrogeniiclostridium mannosilyticum</name>
    <dbReference type="NCBI Taxonomy" id="2764322"/>
    <lineage>
        <taxon>Bacteria</taxon>
        <taxon>Bacillati</taxon>
        <taxon>Bacillota</taxon>
        <taxon>Clostridia</taxon>
        <taxon>Eubacteriales</taxon>
        <taxon>Acutalibacteraceae</taxon>
        <taxon>Hydrogeniiclostridium</taxon>
    </lineage>
</organism>
<feature type="domain" description="ATPase BadF/BadG/BcrA/BcrD type" evidence="5">
    <location>
        <begin position="312"/>
        <end position="565"/>
    </location>
</feature>
<dbReference type="InterPro" id="IPR018709">
    <property type="entry name" value="CoA_activase_DUF2229"/>
</dbReference>
<evidence type="ECO:0000256" key="1">
    <source>
        <dbReference type="ARBA" id="ARBA00001966"/>
    </source>
</evidence>
<evidence type="ECO:0000256" key="3">
    <source>
        <dbReference type="ARBA" id="ARBA00023004"/>
    </source>
</evidence>
<comment type="cofactor">
    <cofactor evidence="1">
        <name>[4Fe-4S] cluster</name>
        <dbReference type="ChEBI" id="CHEBI:49883"/>
    </cofactor>
</comment>
<dbReference type="PANTHER" id="PTHR32329:SF4">
    <property type="entry name" value="ACTIVATOR OF 2-HYDROXYACYL-COA DEHYDRATASE"/>
    <property type="match status" value="1"/>
</dbReference>
<dbReference type="InterPro" id="IPR051805">
    <property type="entry name" value="Dehydratase_Activator_Redct"/>
</dbReference>
<dbReference type="EMBL" id="QLYR01000008">
    <property type="protein sequence ID" value="RAQ25557.1"/>
    <property type="molecule type" value="Genomic_DNA"/>
</dbReference>
<dbReference type="InterPro" id="IPR008275">
    <property type="entry name" value="CoA_E_activase_dom"/>
</dbReference>
<dbReference type="Proteomes" id="UP000249377">
    <property type="component" value="Unassembled WGS sequence"/>
</dbReference>
<name>A0A328U9C9_9FIRM</name>
<accession>A0A328U9C9</accession>
<protein>
    <submittedName>
        <fullName evidence="7">2-hydroxyglutaryl-CoA dehydratase</fullName>
    </submittedName>
</protein>
<evidence type="ECO:0000313" key="7">
    <source>
        <dbReference type="EMBL" id="RAQ25557.1"/>
    </source>
</evidence>
<dbReference type="InterPro" id="IPR043129">
    <property type="entry name" value="ATPase_NBD"/>
</dbReference>
<feature type="domain" description="ATPase BadF/BadG/BcrA/BcrD type" evidence="5">
    <location>
        <begin position="3"/>
        <end position="215"/>
    </location>
</feature>
<dbReference type="RefSeq" id="WP_112333248.1">
    <property type="nucleotide sequence ID" value="NZ_QLYR01000008.1"/>
</dbReference>
<keyword evidence="4" id="KW-0411">Iron-sulfur</keyword>
<evidence type="ECO:0000259" key="6">
    <source>
        <dbReference type="Pfam" id="PF09989"/>
    </source>
</evidence>